<protein>
    <recommendedName>
        <fullName evidence="1">N-acetyltransferase domain-containing protein</fullName>
    </recommendedName>
</protein>
<dbReference type="Gene3D" id="3.40.50.1110">
    <property type="entry name" value="SGNH hydrolase"/>
    <property type="match status" value="1"/>
</dbReference>
<dbReference type="InterPro" id="IPR010037">
    <property type="entry name" value="FkbH_domain"/>
</dbReference>
<dbReference type="AlphaFoldDB" id="A0A1C2IQJ7"/>
<evidence type="ECO:0000259" key="1">
    <source>
        <dbReference type="PROSITE" id="PS51186"/>
    </source>
</evidence>
<accession>A0A1C2IQJ7</accession>
<dbReference type="GO" id="GO:0016747">
    <property type="term" value="F:acyltransferase activity, transferring groups other than amino-acyl groups"/>
    <property type="evidence" value="ECO:0007669"/>
    <property type="project" value="InterPro"/>
</dbReference>
<gene>
    <name evidence="2" type="ORF">A6M23_02170</name>
</gene>
<feature type="domain" description="N-acetyltransferase" evidence="1">
    <location>
        <begin position="489"/>
        <end position="633"/>
    </location>
</feature>
<dbReference type="Pfam" id="PF13946">
    <property type="entry name" value="DUF4214"/>
    <property type="match status" value="1"/>
</dbReference>
<dbReference type="NCBIfam" id="TIGR01686">
    <property type="entry name" value="FkbH"/>
    <property type="match status" value="1"/>
</dbReference>
<evidence type="ECO:0000313" key="2">
    <source>
        <dbReference type="EMBL" id="OCX75575.1"/>
    </source>
</evidence>
<dbReference type="Gene3D" id="3.40.50.1000">
    <property type="entry name" value="HAD superfamily/HAD-like"/>
    <property type="match status" value="1"/>
</dbReference>
<dbReference type="InterPro" id="IPR036514">
    <property type="entry name" value="SGNH_hydro_sf"/>
</dbReference>
<dbReference type="InterPro" id="IPR016181">
    <property type="entry name" value="Acyl_CoA_acyltransferase"/>
</dbReference>
<dbReference type="SUPFAM" id="SSF56784">
    <property type="entry name" value="HAD-like"/>
    <property type="match status" value="1"/>
</dbReference>
<dbReference type="InterPro" id="IPR000182">
    <property type="entry name" value="GNAT_dom"/>
</dbReference>
<sequence>MPDTEFVEAIYQRYLGRAADEVGKAHYLHLLGDGWRRARVLKDLRRSAEARCYAQYRRRRVAIADFMRQEQPPLLPTDLRRLPLPKPRIALLGTCLAEGLLQVALDQGWPMRHYLADSGLQNVGPEIAPDQFDAVLVNLTLRSILGMAVDGGEGDLFHLRSDLDITQVQEQALMRLRQVMDRLLVGMPAGLPVFFLAFLEPPPQLFGVFGRNRHRSLYALVRALNDAMEQALVEQGRAYFFEINDIRQYYGDATAYDGYDAHYTHHSLSAVSLQGEWIYRDILERLEGAMRVLRAEDPVKLIITDLDNTLWRGVLAEEDEIVPWQHTEGWPLGYAEALLECKRRGILLAICSKNDEGPTRERFQQLWGQRLRLEDFCSVQINWQPKSQNIAEILRITNMLPDYALFIDDNPLEIAEVTREYPQIRTLTGDPERWRHVLLYAPETQVAQVTEESGQRTALVQAKKVRDAEAQSMDRDAWLQSLNLTLRFDRIVDAGHSRYARALELLNRTNQFNTTGQRWSNAEMQDWLASGGWLLAARGEDRFANHGLVALALLRGHGIEQVVLSCRVFGLGIESALLVEALRQMQEHGHADFVGHFTATGRNDACRDFWPAHGFTQEAGSSLWRGSMEPDAPTWIRSEGG</sequence>
<dbReference type="Proteomes" id="UP000095008">
    <property type="component" value="Unassembled WGS sequence"/>
</dbReference>
<dbReference type="EMBL" id="LWRY01000012">
    <property type="protein sequence ID" value="OCX75575.1"/>
    <property type="molecule type" value="Genomic_DNA"/>
</dbReference>
<dbReference type="GO" id="GO:0016788">
    <property type="term" value="F:hydrolase activity, acting on ester bonds"/>
    <property type="evidence" value="ECO:0007669"/>
    <property type="project" value="UniProtKB-ARBA"/>
</dbReference>
<dbReference type="InterPro" id="IPR025282">
    <property type="entry name" value="DUF4214"/>
</dbReference>
<dbReference type="RefSeq" id="WP_065975233.1">
    <property type="nucleotide sequence ID" value="NZ_LWRY01000012.1"/>
</dbReference>
<organism evidence="2 3">
    <name type="scientific">Acidithiobacillus thiooxidans</name>
    <name type="common">Thiobacillus thiooxidans</name>
    <dbReference type="NCBI Taxonomy" id="930"/>
    <lineage>
        <taxon>Bacteria</taxon>
        <taxon>Pseudomonadati</taxon>
        <taxon>Pseudomonadota</taxon>
        <taxon>Acidithiobacillia</taxon>
        <taxon>Acidithiobacillales</taxon>
        <taxon>Acidithiobacillaceae</taxon>
        <taxon>Acidithiobacillus</taxon>
    </lineage>
</organism>
<dbReference type="NCBIfam" id="TIGR01681">
    <property type="entry name" value="HAD-SF-IIIC"/>
    <property type="match status" value="1"/>
</dbReference>
<dbReference type="InterPro" id="IPR036412">
    <property type="entry name" value="HAD-like_sf"/>
</dbReference>
<keyword evidence="3" id="KW-1185">Reference proteome</keyword>
<dbReference type="SUPFAM" id="SSF55729">
    <property type="entry name" value="Acyl-CoA N-acyltransferases (Nat)"/>
    <property type="match status" value="1"/>
</dbReference>
<dbReference type="PROSITE" id="PS51186">
    <property type="entry name" value="GNAT"/>
    <property type="match status" value="1"/>
</dbReference>
<reference evidence="2" key="1">
    <citation type="journal article" date="2016" name="Int. J. Mol. Sci.">
        <title>Comparative genomics of the extreme acidophile Acidithiobacillus thiooxidans reveals intraspecific divergence and niche adaptation.</title>
        <authorList>
            <person name="Zhang X."/>
            <person name="Feng X."/>
            <person name="Tao J."/>
            <person name="Ma L."/>
            <person name="Xiao Y."/>
            <person name="Liang Y."/>
            <person name="Liu X."/>
            <person name="Yin H."/>
        </authorList>
    </citation>
    <scope>NUCLEOTIDE SEQUENCE [LARGE SCALE GENOMIC DNA]</scope>
    <source>
        <strain evidence="2">DXS-W</strain>
    </source>
</reference>
<dbReference type="InterPro" id="IPR023214">
    <property type="entry name" value="HAD_sf"/>
</dbReference>
<proteinExistence type="predicted"/>
<dbReference type="InterPro" id="IPR010033">
    <property type="entry name" value="HAD_SF_ppase_IIIC"/>
</dbReference>
<comment type="caution">
    <text evidence="2">The sequence shown here is derived from an EMBL/GenBank/DDBJ whole genome shotgun (WGS) entry which is preliminary data.</text>
</comment>
<name>A0A1C2IQJ7_ACITH</name>
<evidence type="ECO:0000313" key="3">
    <source>
        <dbReference type="Proteomes" id="UP000095008"/>
    </source>
</evidence>